<dbReference type="AlphaFoldDB" id="A0A9P4PEW8"/>
<evidence type="ECO:0000313" key="1">
    <source>
        <dbReference type="EMBL" id="KAF2442632.1"/>
    </source>
</evidence>
<dbReference type="Proteomes" id="UP000799764">
    <property type="component" value="Unassembled WGS sequence"/>
</dbReference>
<evidence type="ECO:0000313" key="2">
    <source>
        <dbReference type="Proteomes" id="UP000799764"/>
    </source>
</evidence>
<sequence length="242" mass="27598">MAAERMNSNLPRVHFFIEHAACGKSSCCHPICMSYIENGGYRVAVIPGTRWGTKGDYYHVRCFEELADFSQEDYLDRLRPVIQSTAVSPRGLIANSLAHRRICLDAGAMRLVLEWKTLMKYLIYAKNMMSSFSLLGLQDILVRMQKGAPASYLPNEIEAWIQTPTDDPIERYEPPEGQPGPNEEWNLFEDHIPLTVKSIKHLKNFKDLRDLENPHTLSEMLERWTKSKASATILLSLDLGLT</sequence>
<dbReference type="OrthoDB" id="5104731at2759"/>
<proteinExistence type="predicted"/>
<organism evidence="1 2">
    <name type="scientific">Karstenula rhodostoma CBS 690.94</name>
    <dbReference type="NCBI Taxonomy" id="1392251"/>
    <lineage>
        <taxon>Eukaryota</taxon>
        <taxon>Fungi</taxon>
        <taxon>Dikarya</taxon>
        <taxon>Ascomycota</taxon>
        <taxon>Pezizomycotina</taxon>
        <taxon>Dothideomycetes</taxon>
        <taxon>Pleosporomycetidae</taxon>
        <taxon>Pleosporales</taxon>
        <taxon>Massarineae</taxon>
        <taxon>Didymosphaeriaceae</taxon>
        <taxon>Karstenula</taxon>
    </lineage>
</organism>
<protein>
    <submittedName>
        <fullName evidence="1">Uncharacterized protein</fullName>
    </submittedName>
</protein>
<keyword evidence="2" id="KW-1185">Reference proteome</keyword>
<comment type="caution">
    <text evidence="1">The sequence shown here is derived from an EMBL/GenBank/DDBJ whole genome shotgun (WGS) entry which is preliminary data.</text>
</comment>
<dbReference type="EMBL" id="MU001503">
    <property type="protein sequence ID" value="KAF2442632.1"/>
    <property type="molecule type" value="Genomic_DNA"/>
</dbReference>
<reference evidence="1" key="1">
    <citation type="journal article" date="2020" name="Stud. Mycol.">
        <title>101 Dothideomycetes genomes: a test case for predicting lifestyles and emergence of pathogens.</title>
        <authorList>
            <person name="Haridas S."/>
            <person name="Albert R."/>
            <person name="Binder M."/>
            <person name="Bloem J."/>
            <person name="Labutti K."/>
            <person name="Salamov A."/>
            <person name="Andreopoulos B."/>
            <person name="Baker S."/>
            <person name="Barry K."/>
            <person name="Bills G."/>
            <person name="Bluhm B."/>
            <person name="Cannon C."/>
            <person name="Castanera R."/>
            <person name="Culley D."/>
            <person name="Daum C."/>
            <person name="Ezra D."/>
            <person name="Gonzalez J."/>
            <person name="Henrissat B."/>
            <person name="Kuo A."/>
            <person name="Liang C."/>
            <person name="Lipzen A."/>
            <person name="Lutzoni F."/>
            <person name="Magnuson J."/>
            <person name="Mondo S."/>
            <person name="Nolan M."/>
            <person name="Ohm R."/>
            <person name="Pangilinan J."/>
            <person name="Park H.-J."/>
            <person name="Ramirez L."/>
            <person name="Alfaro M."/>
            <person name="Sun H."/>
            <person name="Tritt A."/>
            <person name="Yoshinaga Y."/>
            <person name="Zwiers L.-H."/>
            <person name="Turgeon B."/>
            <person name="Goodwin S."/>
            <person name="Spatafora J."/>
            <person name="Crous P."/>
            <person name="Grigoriev I."/>
        </authorList>
    </citation>
    <scope>NUCLEOTIDE SEQUENCE</scope>
    <source>
        <strain evidence="1">CBS 690.94</strain>
    </source>
</reference>
<gene>
    <name evidence="1" type="ORF">P171DRAFT_474049</name>
</gene>
<name>A0A9P4PEW8_9PLEO</name>
<accession>A0A9P4PEW8</accession>